<keyword evidence="3 10" id="KW-0349">Heme</keyword>
<dbReference type="Proteomes" id="UP000192596">
    <property type="component" value="Unassembled WGS sequence"/>
</dbReference>
<dbReference type="Pfam" id="PF01265">
    <property type="entry name" value="Cyto_heme_lyase"/>
    <property type="match status" value="1"/>
</dbReference>
<dbReference type="AlphaFoldDB" id="A0A1V8SD93"/>
<evidence type="ECO:0000256" key="7">
    <source>
        <dbReference type="ARBA" id="ARBA00023128"/>
    </source>
</evidence>
<keyword evidence="6 10" id="KW-0408">Iron</keyword>
<dbReference type="FunCoup" id="A0A1V8SD93">
    <property type="interactions" value="81"/>
</dbReference>
<organism evidence="12 13">
    <name type="scientific">Cryoendolithus antarcticus</name>
    <dbReference type="NCBI Taxonomy" id="1507870"/>
    <lineage>
        <taxon>Eukaryota</taxon>
        <taxon>Fungi</taxon>
        <taxon>Dikarya</taxon>
        <taxon>Ascomycota</taxon>
        <taxon>Pezizomycotina</taxon>
        <taxon>Dothideomycetes</taxon>
        <taxon>Dothideomycetidae</taxon>
        <taxon>Cladosporiales</taxon>
        <taxon>Cladosporiaceae</taxon>
        <taxon>Cryoendolithus</taxon>
    </lineage>
</organism>
<evidence type="ECO:0000256" key="11">
    <source>
        <dbReference type="SAM" id="MobiDB-lite"/>
    </source>
</evidence>
<evidence type="ECO:0000256" key="8">
    <source>
        <dbReference type="ARBA" id="ARBA00023136"/>
    </source>
</evidence>
<evidence type="ECO:0000313" key="12">
    <source>
        <dbReference type="EMBL" id="OQN96910.1"/>
    </source>
</evidence>
<keyword evidence="9 10" id="KW-0456">Lyase</keyword>
<keyword evidence="8 10" id="KW-0472">Membrane</keyword>
<dbReference type="GO" id="GO:0005743">
    <property type="term" value="C:mitochondrial inner membrane"/>
    <property type="evidence" value="ECO:0007669"/>
    <property type="project" value="UniProtKB-SubCell"/>
</dbReference>
<accession>A0A1V8SD93</accession>
<dbReference type="EC" id="4.4.1.17" evidence="10"/>
<dbReference type="EMBL" id="NAJO01000060">
    <property type="protein sequence ID" value="OQN96910.1"/>
    <property type="molecule type" value="Genomic_DNA"/>
</dbReference>
<dbReference type="OrthoDB" id="4243at2759"/>
<dbReference type="STRING" id="1507870.A0A1V8SD93"/>
<evidence type="ECO:0000256" key="2">
    <source>
        <dbReference type="ARBA" id="ARBA00007255"/>
    </source>
</evidence>
<comment type="subcellular location">
    <subcellularLocation>
        <location evidence="1 10">Mitochondrion inner membrane</location>
    </subcellularLocation>
</comment>
<feature type="compositionally biased region" description="Polar residues" evidence="11">
    <location>
        <begin position="56"/>
        <end position="71"/>
    </location>
</feature>
<gene>
    <name evidence="12" type="ORF">B0A48_17464</name>
</gene>
<evidence type="ECO:0000256" key="1">
    <source>
        <dbReference type="ARBA" id="ARBA00004273"/>
    </source>
</evidence>
<evidence type="ECO:0000256" key="6">
    <source>
        <dbReference type="ARBA" id="ARBA00023004"/>
    </source>
</evidence>
<keyword evidence="4 10" id="KW-0479">Metal-binding</keyword>
<evidence type="ECO:0000256" key="4">
    <source>
        <dbReference type="ARBA" id="ARBA00022723"/>
    </source>
</evidence>
<evidence type="ECO:0000256" key="3">
    <source>
        <dbReference type="ARBA" id="ARBA00022617"/>
    </source>
</evidence>
<comment type="caution">
    <text evidence="12">The sequence shown here is derived from an EMBL/GenBank/DDBJ whole genome shotgun (WGS) entry which is preliminary data.</text>
</comment>
<evidence type="ECO:0000256" key="5">
    <source>
        <dbReference type="ARBA" id="ARBA00022792"/>
    </source>
</evidence>
<comment type="similarity">
    <text evidence="2 10">Belongs to the cytochrome c-type heme lyase family.</text>
</comment>
<comment type="function">
    <text evidence="10">Lyase that catalyzes the covalent linking of the heme group to the cytochrome C apoprotein to produce the mature functional cytochrome.</text>
</comment>
<feature type="compositionally biased region" description="Basic and acidic residues" evidence="11">
    <location>
        <begin position="1"/>
        <end position="27"/>
    </location>
</feature>
<reference evidence="13" key="1">
    <citation type="submission" date="2017-03" db="EMBL/GenBank/DDBJ databases">
        <title>Genomes of endolithic fungi from Antarctica.</title>
        <authorList>
            <person name="Coleine C."/>
            <person name="Masonjones S."/>
            <person name="Stajich J.E."/>
        </authorList>
    </citation>
    <scope>NUCLEOTIDE SEQUENCE [LARGE SCALE GENOMIC DNA]</scope>
    <source>
        <strain evidence="13">CCFEE 5527</strain>
    </source>
</reference>
<dbReference type="PROSITE" id="PS00822">
    <property type="entry name" value="CYTO_HEME_LYASE_2"/>
    <property type="match status" value="1"/>
</dbReference>
<name>A0A1V8SD93_9PEZI</name>
<keyword evidence="7 10" id="KW-0496">Mitochondrion</keyword>
<evidence type="ECO:0000256" key="9">
    <source>
        <dbReference type="ARBA" id="ARBA00023239"/>
    </source>
</evidence>
<dbReference type="GO" id="GO:0004408">
    <property type="term" value="F:holocytochrome-c synthase activity"/>
    <property type="evidence" value="ECO:0007669"/>
    <property type="project" value="UniProtKB-EC"/>
</dbReference>
<comment type="catalytic activity">
    <reaction evidence="10">
        <text>holo-[cytochrome c] = apo-[cytochrome c] + heme b</text>
        <dbReference type="Rhea" id="RHEA:22648"/>
        <dbReference type="Rhea" id="RHEA-COMP:10725"/>
        <dbReference type="Rhea" id="RHEA-COMP:10726"/>
        <dbReference type="ChEBI" id="CHEBI:29950"/>
        <dbReference type="ChEBI" id="CHEBI:60344"/>
        <dbReference type="ChEBI" id="CHEBI:83739"/>
        <dbReference type="EC" id="4.4.1.17"/>
    </reaction>
</comment>
<sequence>MRPEGSDPDLKCPVDPKTREKWLEAAKAKKAQGPKTSAPLPSTPSPLQRYSLDTGRWQSGSQSSPTNSTTPRRPRVLTLDTHREISTIPRALPSADKPLNTAERAALPPANSEADSGQDNASGNWIYPSQEMFFAAMKRKGHEANPADMNSIVPIHNAVNERAWTEIKNWERRRGSEVCGGPKLVSFAGNSKALTPKARVMGWMGYEAPFDRHDWVVDRCGTRVEYVIDFYSGKDEGLKVRGSWDRWGYEALLGMLLSMLLSWADGQGRRRSSSNLRLPPPVPAQDELFESPLLAPGFFKIRASSFSLGHGAVFV</sequence>
<keyword evidence="13" id="KW-1185">Reference proteome</keyword>
<proteinExistence type="inferred from homology"/>
<dbReference type="PANTHER" id="PTHR12743:SF0">
    <property type="entry name" value="HOLOCYTOCHROME C-TYPE SYNTHASE"/>
    <property type="match status" value="1"/>
</dbReference>
<evidence type="ECO:0000256" key="10">
    <source>
        <dbReference type="RuleBase" id="RU363130"/>
    </source>
</evidence>
<dbReference type="InParanoid" id="A0A1V8SD93"/>
<evidence type="ECO:0000313" key="13">
    <source>
        <dbReference type="Proteomes" id="UP000192596"/>
    </source>
</evidence>
<protein>
    <recommendedName>
        <fullName evidence="10">Holocytochrome c-type synthase</fullName>
        <ecNumber evidence="10">4.4.1.17</ecNumber>
    </recommendedName>
</protein>
<keyword evidence="5 10" id="KW-0999">Mitochondrion inner membrane</keyword>
<feature type="region of interest" description="Disordered" evidence="11">
    <location>
        <begin position="1"/>
        <end position="99"/>
    </location>
</feature>
<dbReference type="GO" id="GO:0046872">
    <property type="term" value="F:metal ion binding"/>
    <property type="evidence" value="ECO:0007669"/>
    <property type="project" value="UniProtKB-KW"/>
</dbReference>
<dbReference type="PANTHER" id="PTHR12743">
    <property type="entry name" value="CYTOCHROME C1 HEME LYASE"/>
    <property type="match status" value="1"/>
</dbReference>
<dbReference type="InterPro" id="IPR000511">
    <property type="entry name" value="Holocyt_c/c1_synthase"/>
</dbReference>